<feature type="compositionally biased region" description="Basic and acidic residues" evidence="2">
    <location>
        <begin position="15"/>
        <end position="31"/>
    </location>
</feature>
<dbReference type="SMART" id="SM00717">
    <property type="entry name" value="SANT"/>
    <property type="match status" value="1"/>
</dbReference>
<evidence type="ECO:0000256" key="1">
    <source>
        <dbReference type="SAM" id="Coils"/>
    </source>
</evidence>
<feature type="compositionally biased region" description="Low complexity" evidence="2">
    <location>
        <begin position="148"/>
        <end position="159"/>
    </location>
</feature>
<feature type="compositionally biased region" description="Basic and acidic residues" evidence="2">
    <location>
        <begin position="492"/>
        <end position="511"/>
    </location>
</feature>
<comment type="caution">
    <text evidence="4">The sequence shown here is derived from an EMBL/GenBank/DDBJ whole genome shotgun (WGS) entry which is preliminary data.</text>
</comment>
<dbReference type="Gene3D" id="1.10.10.60">
    <property type="entry name" value="Homeodomain-like"/>
    <property type="match status" value="1"/>
</dbReference>
<dbReference type="AlphaFoldDB" id="A0A5J4YUX0"/>
<keyword evidence="1" id="KW-0175">Coiled coil</keyword>
<dbReference type="InterPro" id="IPR001005">
    <property type="entry name" value="SANT/Myb"/>
</dbReference>
<sequence length="625" mass="66285">MQHANDGHILASQDGLRREGAGTAGMDKHGGGESSRPPARGSAQRRESLDRQDAQGGDAAPRDHVDTSESASAGPGHHRDTESTALQQRQRQQQQLELDNGVAAAHVESKQTSAQEPSAHDMPPPASRGTLHRSKAEPKHAPGGSHGTGALATHAAAASNRRPRPLVTAPDDEPPASPLLHGVVLPGSDTEVETEDESDEFGAAEEEQADAKLVRFSRSQPHTLLTPSTSSADRSKPSAPTENEKIVKLRASILDTVVLQQQKRITELEARLSRAQKQIARLRQAASNNASLGAVAGVSGAASDLNHSSRVQDASNMHRCGDGDGDGLLKTSLLSNARLSTSSASHSKVKTVSASDSDSQLWVGSEATKIPNAQHDVSLAPLHRPHAASPRRPGSAAGAATGVAATVGMAGPHGKTLSGGSATARKGSKSRGAGAAEGARVEGTTRYWSKAEHERFLQGVSQFGWKNYAAISTVVRTRNAQQVRTHAQKYEMRLERERKRTDSAAAGRDEGGADTSQSKRAKMLSNAVVGDVTKLPKQSALGFDSKRPADELVHQHPVEYGPLEETDAHPVSALAHSSLAPSRNESFDQLPMCFDEPIHAEQERIDLNCLHVQHDPDTSFFEKAS</sequence>
<dbReference type="Proteomes" id="UP000324585">
    <property type="component" value="Unassembled WGS sequence"/>
</dbReference>
<evidence type="ECO:0000313" key="4">
    <source>
        <dbReference type="EMBL" id="KAA8495055.1"/>
    </source>
</evidence>
<dbReference type="PANTHER" id="PTHR44042:SF67">
    <property type="entry name" value="MYB-LIKE PROTEIN I"/>
    <property type="match status" value="1"/>
</dbReference>
<dbReference type="SUPFAM" id="SSF46689">
    <property type="entry name" value="Homeodomain-like"/>
    <property type="match status" value="1"/>
</dbReference>
<organism evidence="4 5">
    <name type="scientific">Porphyridium purpureum</name>
    <name type="common">Red alga</name>
    <name type="synonym">Porphyridium cruentum</name>
    <dbReference type="NCBI Taxonomy" id="35688"/>
    <lineage>
        <taxon>Eukaryota</taxon>
        <taxon>Rhodophyta</taxon>
        <taxon>Bangiophyceae</taxon>
        <taxon>Porphyridiales</taxon>
        <taxon>Porphyridiaceae</taxon>
        <taxon>Porphyridium</taxon>
    </lineage>
</organism>
<evidence type="ECO:0000259" key="3">
    <source>
        <dbReference type="PROSITE" id="PS51294"/>
    </source>
</evidence>
<feature type="region of interest" description="Disordered" evidence="2">
    <location>
        <begin position="408"/>
        <end position="441"/>
    </location>
</feature>
<feature type="compositionally biased region" description="Low complexity" evidence="2">
    <location>
        <begin position="430"/>
        <end position="441"/>
    </location>
</feature>
<dbReference type="CDD" id="cd00167">
    <property type="entry name" value="SANT"/>
    <property type="match status" value="1"/>
</dbReference>
<dbReference type="InterPro" id="IPR009057">
    <property type="entry name" value="Homeodomain-like_sf"/>
</dbReference>
<dbReference type="PANTHER" id="PTHR44042">
    <property type="entry name" value="DUPLICATED HOMEODOMAIN-LIKE SUPERFAMILY PROTEIN-RELATED"/>
    <property type="match status" value="1"/>
</dbReference>
<protein>
    <submittedName>
        <fullName evidence="4">Myb-like protein I</fullName>
    </submittedName>
</protein>
<keyword evidence="5" id="KW-1185">Reference proteome</keyword>
<dbReference type="OrthoDB" id="118550at2759"/>
<feature type="compositionally biased region" description="Polar residues" evidence="2">
    <location>
        <begin position="217"/>
        <end position="232"/>
    </location>
</feature>
<evidence type="ECO:0000256" key="2">
    <source>
        <dbReference type="SAM" id="MobiDB-lite"/>
    </source>
</evidence>
<feature type="coiled-coil region" evidence="1">
    <location>
        <begin position="258"/>
        <end position="285"/>
    </location>
</feature>
<gene>
    <name evidence="4" type="ORF">FVE85_3296</name>
</gene>
<name>A0A5J4YUX0_PORPP</name>
<reference evidence="5" key="1">
    <citation type="journal article" date="2019" name="Nat. Commun.">
        <title>Expansion of phycobilisome linker gene families in mesophilic red algae.</title>
        <authorList>
            <person name="Lee J."/>
            <person name="Kim D."/>
            <person name="Bhattacharya D."/>
            <person name="Yoon H.S."/>
        </authorList>
    </citation>
    <scope>NUCLEOTIDE SEQUENCE [LARGE SCALE GENOMIC DNA]</scope>
    <source>
        <strain evidence="5">CCMP 1328</strain>
    </source>
</reference>
<accession>A0A5J4YUX0</accession>
<dbReference type="EMBL" id="VRMN01000004">
    <property type="protein sequence ID" value="KAA8495055.1"/>
    <property type="molecule type" value="Genomic_DNA"/>
</dbReference>
<dbReference type="PROSITE" id="PS51294">
    <property type="entry name" value="HTH_MYB"/>
    <property type="match status" value="1"/>
</dbReference>
<feature type="domain" description="HTH myb-type" evidence="3">
    <location>
        <begin position="448"/>
        <end position="495"/>
    </location>
</feature>
<feature type="compositionally biased region" description="Basic and acidic residues" evidence="2">
    <location>
        <begin position="44"/>
        <end position="53"/>
    </location>
</feature>
<proteinExistence type="predicted"/>
<dbReference type="InterPro" id="IPR017930">
    <property type="entry name" value="Myb_dom"/>
</dbReference>
<dbReference type="Pfam" id="PF00249">
    <property type="entry name" value="Myb_DNA-binding"/>
    <property type="match status" value="1"/>
</dbReference>
<feature type="region of interest" description="Disordered" evidence="2">
    <location>
        <begin position="1"/>
        <end position="243"/>
    </location>
</feature>
<feature type="region of interest" description="Disordered" evidence="2">
    <location>
        <begin position="492"/>
        <end position="525"/>
    </location>
</feature>
<evidence type="ECO:0000313" key="5">
    <source>
        <dbReference type="Proteomes" id="UP000324585"/>
    </source>
</evidence>
<feature type="compositionally biased region" description="Acidic residues" evidence="2">
    <location>
        <begin position="190"/>
        <end position="208"/>
    </location>
</feature>